<dbReference type="InterPro" id="IPR001816">
    <property type="entry name" value="Transl_elong_EFTs/EF1B"/>
</dbReference>
<dbReference type="GO" id="GO:0003746">
    <property type="term" value="F:translation elongation factor activity"/>
    <property type="evidence" value="ECO:0007669"/>
    <property type="project" value="UniProtKB-UniRule"/>
</dbReference>
<dbReference type="Gene3D" id="1.10.8.10">
    <property type="entry name" value="DNA helicase RuvA subunit, C-terminal domain"/>
    <property type="match status" value="1"/>
</dbReference>
<comment type="caution">
    <text evidence="8">The sequence shown here is derived from an EMBL/GenBank/DDBJ whole genome shotgun (WGS) entry which is preliminary data.</text>
</comment>
<evidence type="ECO:0000256" key="4">
    <source>
        <dbReference type="ARBA" id="ARBA00022917"/>
    </source>
</evidence>
<keyword evidence="9" id="KW-1185">Reference proteome</keyword>
<evidence type="ECO:0000313" key="8">
    <source>
        <dbReference type="EMBL" id="CDL90160.1"/>
    </source>
</evidence>
<evidence type="ECO:0000256" key="6">
    <source>
        <dbReference type="HAMAP-Rule" id="MF_00050"/>
    </source>
</evidence>
<dbReference type="InterPro" id="IPR036402">
    <property type="entry name" value="EF-Ts_dimer_sf"/>
</dbReference>
<keyword evidence="3 6" id="KW-0251">Elongation factor</keyword>
<dbReference type="Gene3D" id="3.30.479.20">
    <property type="entry name" value="Elongation factor Ts, dimerisation domain"/>
    <property type="match status" value="2"/>
</dbReference>
<evidence type="ECO:0000313" key="9">
    <source>
        <dbReference type="Proteomes" id="UP000019482"/>
    </source>
</evidence>
<comment type="function">
    <text evidence="5 6">Associates with the EF-Tu.GDP complex and induces the exchange of GDP to GTP. It remains bound to the aminoacyl-tRNA.EF-Tu.GTP complex up to the GTP hydrolysis stage on the ribosome.</text>
</comment>
<keyword evidence="6" id="KW-0963">Cytoplasm</keyword>
<proteinExistence type="inferred from homology"/>
<dbReference type="PANTHER" id="PTHR11741">
    <property type="entry name" value="ELONGATION FACTOR TS"/>
    <property type="match status" value="1"/>
</dbReference>
<evidence type="ECO:0000256" key="2">
    <source>
        <dbReference type="ARBA" id="ARBA00016956"/>
    </source>
</evidence>
<dbReference type="SUPFAM" id="SSF54713">
    <property type="entry name" value="Elongation factor Ts (EF-Ts), dimerisation domain"/>
    <property type="match status" value="2"/>
</dbReference>
<accession>W6N2U7</accession>
<name>W6N2U7_CLOTY</name>
<comment type="subcellular location">
    <subcellularLocation>
        <location evidence="6">Cytoplasm</location>
    </subcellularLocation>
</comment>
<evidence type="ECO:0000256" key="3">
    <source>
        <dbReference type="ARBA" id="ARBA00022768"/>
    </source>
</evidence>
<reference evidence="8 9" key="1">
    <citation type="journal article" date="2015" name="Genome Announc.">
        <title>Draft Genome Sequence of Clostridium tyrobutyricum Strain DIVETGP, Isolated from Cow's Milk for Grana Padano Production.</title>
        <authorList>
            <person name="Soggiu A."/>
            <person name="Piras C."/>
            <person name="Gaiarsa S."/>
            <person name="Sassera D."/>
            <person name="Roncada P."/>
            <person name="Bendixen E."/>
            <person name="Brasca M."/>
            <person name="Bonizzi L."/>
        </authorList>
    </citation>
    <scope>NUCLEOTIDE SEQUENCE [LARGE SCALE GENOMIC DNA]</scope>
    <source>
        <strain evidence="8 9">DIVETGP</strain>
    </source>
</reference>
<dbReference type="PROSITE" id="PS01126">
    <property type="entry name" value="EF_TS_1"/>
    <property type="match status" value="1"/>
</dbReference>
<dbReference type="InterPro" id="IPR009060">
    <property type="entry name" value="UBA-like_sf"/>
</dbReference>
<dbReference type="InterPro" id="IPR018101">
    <property type="entry name" value="Transl_elong_Ts_CS"/>
</dbReference>
<dbReference type="AlphaFoldDB" id="W6N2U7"/>
<protein>
    <recommendedName>
        <fullName evidence="2 6">Elongation factor Ts</fullName>
        <shortName evidence="6">EF-Ts</shortName>
    </recommendedName>
</protein>
<dbReference type="FunFam" id="1.10.286.20:FF:000001">
    <property type="entry name" value="Elongation factor Ts"/>
    <property type="match status" value="1"/>
</dbReference>
<dbReference type="Proteomes" id="UP000019482">
    <property type="component" value="Unassembled WGS sequence"/>
</dbReference>
<dbReference type="PANTHER" id="PTHR11741:SF0">
    <property type="entry name" value="ELONGATION FACTOR TS, MITOCHONDRIAL"/>
    <property type="match status" value="1"/>
</dbReference>
<evidence type="ECO:0000256" key="1">
    <source>
        <dbReference type="ARBA" id="ARBA00005532"/>
    </source>
</evidence>
<gene>
    <name evidence="6" type="primary">tsf</name>
    <name evidence="8" type="ORF">CTDIVETGP_0230</name>
</gene>
<dbReference type="SUPFAM" id="SSF46934">
    <property type="entry name" value="UBA-like"/>
    <property type="match status" value="1"/>
</dbReference>
<dbReference type="Gene3D" id="1.10.286.20">
    <property type="match status" value="1"/>
</dbReference>
<dbReference type="EMBL" id="CBXI010000003">
    <property type="protein sequence ID" value="CDL90160.1"/>
    <property type="molecule type" value="Genomic_DNA"/>
</dbReference>
<keyword evidence="4 6" id="KW-0648">Protein biosynthesis</keyword>
<dbReference type="NCBIfam" id="TIGR00116">
    <property type="entry name" value="tsf"/>
    <property type="match status" value="1"/>
</dbReference>
<dbReference type="HAMAP" id="MF_00050">
    <property type="entry name" value="EF_Ts"/>
    <property type="match status" value="1"/>
</dbReference>
<feature type="region of interest" description="Involved in Mg(2+) ion dislocation from EF-Tu" evidence="6">
    <location>
        <begin position="82"/>
        <end position="85"/>
    </location>
</feature>
<dbReference type="CDD" id="cd14275">
    <property type="entry name" value="UBA_EF-Ts"/>
    <property type="match status" value="1"/>
</dbReference>
<comment type="similarity">
    <text evidence="1 6">Belongs to the EF-Ts family.</text>
</comment>
<evidence type="ECO:0000256" key="5">
    <source>
        <dbReference type="ARBA" id="ARBA00025453"/>
    </source>
</evidence>
<dbReference type="InterPro" id="IPR014039">
    <property type="entry name" value="Transl_elong_EFTs/EF1B_dimer"/>
</dbReference>
<sequence length="308" mass="34068">MLMITAKMVKDLRERTGAGMMNCKKALSDSNGDIDKAIEILREKGLAAAAKKAGRTAAEGVVSTYISEDGKSAAIVEVNCETDFVAINDKFVKFTNALSKQAASTSASSVEKFVEEKYLLDETKTISQALTELISTLGENMAVRRFEKLSVENGVIQSYIHGDGRIGVLVKLECDEQSEVLKEVAKDLAMQVAAANPMFLDESSVDQDVIEKEKEIYKVQALNEGKPEKIVEKMVLGRIKKFYKENCLVNQVWIKDSDLTINKYLQNKSKEVGAPIKASAFVRFEKGEGIEKEEEDFAAEVQKQMEGK</sequence>
<feature type="domain" description="Translation elongation factor EFTs/EF1B dimerisation" evidence="7">
    <location>
        <begin position="73"/>
        <end position="288"/>
    </location>
</feature>
<dbReference type="Pfam" id="PF00889">
    <property type="entry name" value="EF_TS"/>
    <property type="match status" value="1"/>
</dbReference>
<dbReference type="GO" id="GO:0005737">
    <property type="term" value="C:cytoplasm"/>
    <property type="evidence" value="ECO:0007669"/>
    <property type="project" value="UniProtKB-SubCell"/>
</dbReference>
<organism evidence="8 9">
    <name type="scientific">Clostridium tyrobutyricum DIVETGP</name>
    <dbReference type="NCBI Taxonomy" id="1408889"/>
    <lineage>
        <taxon>Bacteria</taxon>
        <taxon>Bacillati</taxon>
        <taxon>Bacillota</taxon>
        <taxon>Clostridia</taxon>
        <taxon>Eubacteriales</taxon>
        <taxon>Clostridiaceae</taxon>
        <taxon>Clostridium</taxon>
    </lineage>
</organism>
<dbReference type="FunFam" id="1.10.8.10:FF:000001">
    <property type="entry name" value="Elongation factor Ts"/>
    <property type="match status" value="1"/>
</dbReference>
<evidence type="ECO:0000259" key="7">
    <source>
        <dbReference type="Pfam" id="PF00889"/>
    </source>
</evidence>